<proteinExistence type="predicted"/>
<dbReference type="Proteomes" id="UP000321617">
    <property type="component" value="Unassembled WGS sequence"/>
</dbReference>
<dbReference type="Pfam" id="PF04120">
    <property type="entry name" value="Iron_permease"/>
    <property type="match status" value="1"/>
</dbReference>
<name>A0A562V9M9_9ACTN</name>
<dbReference type="AlphaFoldDB" id="A0A562V9M9"/>
<evidence type="ECO:0000256" key="2">
    <source>
        <dbReference type="SAM" id="Phobius"/>
    </source>
</evidence>
<dbReference type="RefSeq" id="WP_211354219.1">
    <property type="nucleotide sequence ID" value="NZ_BAABIJ010000001.1"/>
</dbReference>
<accession>A0A562V9M9</accession>
<dbReference type="EMBL" id="VLLL01000005">
    <property type="protein sequence ID" value="TWJ14551.1"/>
    <property type="molecule type" value="Genomic_DNA"/>
</dbReference>
<comment type="caution">
    <text evidence="3">The sequence shown here is derived from an EMBL/GenBank/DDBJ whole genome shotgun (WGS) entry which is preliminary data.</text>
</comment>
<dbReference type="GO" id="GO:0055085">
    <property type="term" value="P:transmembrane transport"/>
    <property type="evidence" value="ECO:0007669"/>
    <property type="project" value="InterPro"/>
</dbReference>
<feature type="transmembrane region" description="Helical" evidence="2">
    <location>
        <begin position="35"/>
        <end position="53"/>
    </location>
</feature>
<reference evidence="3 4" key="1">
    <citation type="journal article" date="2013" name="Stand. Genomic Sci.">
        <title>Genomic Encyclopedia of Type Strains, Phase I: The one thousand microbial genomes (KMG-I) project.</title>
        <authorList>
            <person name="Kyrpides N.C."/>
            <person name="Woyke T."/>
            <person name="Eisen J.A."/>
            <person name="Garrity G."/>
            <person name="Lilburn T.G."/>
            <person name="Beck B.J."/>
            <person name="Whitman W.B."/>
            <person name="Hugenholtz P."/>
            <person name="Klenk H.P."/>
        </authorList>
    </citation>
    <scope>NUCLEOTIDE SEQUENCE [LARGE SCALE GENOMIC DNA]</scope>
    <source>
        <strain evidence="3 4">DSM 45044</strain>
    </source>
</reference>
<keyword evidence="4" id="KW-1185">Reference proteome</keyword>
<feature type="region of interest" description="Disordered" evidence="1">
    <location>
        <begin position="106"/>
        <end position="126"/>
    </location>
</feature>
<evidence type="ECO:0000256" key="1">
    <source>
        <dbReference type="SAM" id="MobiDB-lite"/>
    </source>
</evidence>
<gene>
    <name evidence="3" type="ORF">LX16_0236</name>
</gene>
<dbReference type="InterPro" id="IPR007251">
    <property type="entry name" value="Iron_permease_Fet4"/>
</dbReference>
<keyword evidence="2" id="KW-0472">Membrane</keyword>
<organism evidence="3 4">
    <name type="scientific">Stackebrandtia albiflava</name>
    <dbReference type="NCBI Taxonomy" id="406432"/>
    <lineage>
        <taxon>Bacteria</taxon>
        <taxon>Bacillati</taxon>
        <taxon>Actinomycetota</taxon>
        <taxon>Actinomycetes</taxon>
        <taxon>Glycomycetales</taxon>
        <taxon>Glycomycetaceae</taxon>
        <taxon>Stackebrandtia</taxon>
    </lineage>
</organism>
<sequence length="126" mass="13775">MSERKAHMPSDVTGKVGVFDRFATAASRFFSKPGFFVFCLAVVVVWAPSFLILPNVDTWQLIINTTTTIITFLMVALLQNTQTRADKAIQDKLNAIADALADLSDDHAEGEKEAEAAIGVEERESA</sequence>
<keyword evidence="2" id="KW-1133">Transmembrane helix</keyword>
<protein>
    <submittedName>
        <fullName evidence="3">Low affinity iron permease</fullName>
    </submittedName>
</protein>
<keyword evidence="2" id="KW-0812">Transmembrane</keyword>
<feature type="transmembrane region" description="Helical" evidence="2">
    <location>
        <begin position="59"/>
        <end position="78"/>
    </location>
</feature>
<evidence type="ECO:0000313" key="3">
    <source>
        <dbReference type="EMBL" id="TWJ14551.1"/>
    </source>
</evidence>
<evidence type="ECO:0000313" key="4">
    <source>
        <dbReference type="Proteomes" id="UP000321617"/>
    </source>
</evidence>